<organism evidence="2 3">
    <name type="scientific">Pontibacter qinzhouensis</name>
    <dbReference type="NCBI Taxonomy" id="2603253"/>
    <lineage>
        <taxon>Bacteria</taxon>
        <taxon>Pseudomonadati</taxon>
        <taxon>Bacteroidota</taxon>
        <taxon>Cytophagia</taxon>
        <taxon>Cytophagales</taxon>
        <taxon>Hymenobacteraceae</taxon>
        <taxon>Pontibacter</taxon>
    </lineage>
</organism>
<evidence type="ECO:0000313" key="2">
    <source>
        <dbReference type="EMBL" id="TXK46739.1"/>
    </source>
</evidence>
<gene>
    <name evidence="2" type="ORF">FVR03_10370</name>
</gene>
<comment type="caution">
    <text evidence="2">The sequence shown here is derived from an EMBL/GenBank/DDBJ whole genome shotgun (WGS) entry which is preliminary data.</text>
</comment>
<sequence length="430" mass="47385">MYKILRLLICAVVVCLTQAVQAQNFSNSPYSRYGLGDLNENQGSIRTNGMAGAGVSAGNNFQANTANPALLYYNTTTVFDIGLAGQLRTAKNSTLSRRDGNANLSYLTLGVPLSKRWSSAISLRPYSTVNYEITQSARLGSNPQAMEYRYYTGEGGITELNFAHGVRIAEGLGIGASASYLFGTITKESASLIQDTSLVNSGQEIVVFSERTRYSDVMFRAGASYRKKITDKWSLGAGTVYSLSSDINTTRKSAYERRTLSDVVSEQNILPDSASGSSRVPASIRAGLSLDNGNNFTVAAEYYAQKWSDFRNFNETRELGDSYMMALGAEYTPNPNSVSSYLSRVTYRAGVKYGNSPYIINGEQLKDMAVTWGMTFPIGQASMYDYYQMNTAFSLGRRGTIANGLIQENYFDFSIGFTINSRWFLKRRLE</sequence>
<evidence type="ECO:0000313" key="3">
    <source>
        <dbReference type="Proteomes" id="UP000321926"/>
    </source>
</evidence>
<name>A0A5C8K8C8_9BACT</name>
<dbReference type="EMBL" id="VRTY01000033">
    <property type="protein sequence ID" value="TXK46739.1"/>
    <property type="molecule type" value="Genomic_DNA"/>
</dbReference>
<dbReference type="SUPFAM" id="SSF56935">
    <property type="entry name" value="Porins"/>
    <property type="match status" value="1"/>
</dbReference>
<evidence type="ECO:0000256" key="1">
    <source>
        <dbReference type="SAM" id="SignalP"/>
    </source>
</evidence>
<dbReference type="OrthoDB" id="1491239at2"/>
<protein>
    <recommendedName>
        <fullName evidence="4">Aromatic hydrocarbon degradation protein</fullName>
    </recommendedName>
</protein>
<feature type="signal peptide" evidence="1">
    <location>
        <begin position="1"/>
        <end position="22"/>
    </location>
</feature>
<dbReference type="Proteomes" id="UP000321926">
    <property type="component" value="Unassembled WGS sequence"/>
</dbReference>
<proteinExistence type="predicted"/>
<dbReference type="RefSeq" id="WP_147921679.1">
    <property type="nucleotide sequence ID" value="NZ_VRTY01000033.1"/>
</dbReference>
<dbReference type="Gene3D" id="2.40.160.60">
    <property type="entry name" value="Outer membrane protein transport protein (OMPP1/FadL/TodX)"/>
    <property type="match status" value="1"/>
</dbReference>
<dbReference type="AlphaFoldDB" id="A0A5C8K8C8"/>
<reference evidence="2 3" key="1">
    <citation type="submission" date="2019-08" db="EMBL/GenBank/DDBJ databases">
        <authorList>
            <person name="Shi S."/>
        </authorList>
    </citation>
    <scope>NUCLEOTIDE SEQUENCE [LARGE SCALE GENOMIC DNA]</scope>
    <source>
        <strain evidence="2 3">GY10130</strain>
    </source>
</reference>
<accession>A0A5C8K8C8</accession>
<evidence type="ECO:0008006" key="4">
    <source>
        <dbReference type="Google" id="ProtNLM"/>
    </source>
</evidence>
<keyword evidence="3" id="KW-1185">Reference proteome</keyword>
<feature type="chain" id="PRO_5023035576" description="Aromatic hydrocarbon degradation protein" evidence="1">
    <location>
        <begin position="23"/>
        <end position="430"/>
    </location>
</feature>
<keyword evidence="1" id="KW-0732">Signal</keyword>